<dbReference type="AlphaFoldDB" id="A0A0N5C0T4"/>
<dbReference type="Gene3D" id="3.30.70.1230">
    <property type="entry name" value="Nucleotide cyclase"/>
    <property type="match status" value="1"/>
</dbReference>
<keyword evidence="5" id="KW-0732">Signal</keyword>
<dbReference type="SUPFAM" id="SSF55073">
    <property type="entry name" value="Nucleotide cyclase"/>
    <property type="match status" value="1"/>
</dbReference>
<dbReference type="PANTHER" id="PTHR11920">
    <property type="entry name" value="GUANYLYL CYCLASE"/>
    <property type="match status" value="1"/>
</dbReference>
<dbReference type="Gene3D" id="3.40.50.2300">
    <property type="match status" value="1"/>
</dbReference>
<feature type="domain" description="Protein kinase" evidence="17">
    <location>
        <begin position="568"/>
        <end position="838"/>
    </location>
</feature>
<name>A0A0N5C0T4_STREA</name>
<dbReference type="PROSITE" id="PS00452">
    <property type="entry name" value="GUANYLATE_CYCLASE_1"/>
    <property type="match status" value="1"/>
</dbReference>
<keyword evidence="6" id="KW-0547">Nucleotide-binding</keyword>
<sequence length="1103" mass="126274">MSTSFFACAEVKKNVLNPSNIITSFGIPSFNDAARFPFKNLTVKIAILIPEDNNKTFSTFGYHSTASAITVGYKDLLDSDFIDQDKLNFDFFFYQVNCTGPLGTKHAIELLIVNEVDVIIAPPCDGLSNFISFVYSAYNRPVYLWGSAVHSLISTSNDIQTTVSISLSFSEYTFGTTEVINYFKWKYIALVYMNLPSSNKCSKFQSDFVANALKDTNIIIQYVAEVNTSASSMKAVLKELKQYARIVVSCMPTFKYKRQFMLAAFDENMTNDEYLYIFLEINNFGFDGNSNGVTALLEGEEIPNDGRDEDAITAFGYVFMIFKENQKTDLSIFSNQIKRYMTEWPVNCNDSLCLSNLNDSNFQSSPFAPYLADTMITYGLALNKTLSTEPLRYNDGVLIKNNSLHEFDGYSGTLKFGRDGARLGMFDLIAFNNSFSSITLLKIYQNSERKYIVNALFETEEEIWFNRLNKKRPTDKPECGFTNNDCNNRLTQRYGTYIIIILVIIIILIISAILVIIYIRKSKKKQQILLDELWLIKYADLKVVNLAKIPSGRTITSNKIIERSLENFNLNREVNGNNVKKLHDENIIEDDEVNTIGYFYKEEIVVGKKFHKHLSIDNKIRSHLRMLREIDHENLNKFIGLTEYKHYVTPIWKYCSRGSLKDWVLNDDMDLEPFYIVSIMDGIASGISFIHNSKIGYHGRLTSSTCLLDNHYQVKITNFGINLLAENFQRTENEQLYTAPELLRASSYSGTKEGDIYSFAIISSELLNKAPAWFDKHEEMLTHEIIMKIKKSRLGNFRPTIHDKYEEKWVKDIIKLVKECWSEDPMSRKKIGVIKTIIKKAVKVKNINLMDYMFQKTENYAAELEEDVRNRTRELYEEKKKCDILLYRMMPKSVVEKLKSGEEVQPEYFESATVFFSDVVSFTDLCAQCTPLQVVSFLNQLYSRFDELIEKYDAYKVETIGDAYLVVSGIPIRNGNKHGEMIANMALGFMESLPSFKLSFLPDYRLNIRIGLHTGSVVAGVVGLQMPRYCLFGDTVNTASRMESNGMPGCIHISQHTEELLSSTGGFKITKRGSVLIKGKGKMVTYWLLGRESEPEKWLEEPQ</sequence>
<dbReference type="Pfam" id="PF01094">
    <property type="entry name" value="ANF_receptor"/>
    <property type="match status" value="1"/>
</dbReference>
<reference evidence="20" key="1">
    <citation type="submission" date="2017-02" db="UniProtKB">
        <authorList>
            <consortium name="WormBaseParasite"/>
        </authorList>
    </citation>
    <scope>IDENTIFICATION</scope>
</reference>
<dbReference type="Gene3D" id="6.10.250.780">
    <property type="match status" value="1"/>
</dbReference>
<keyword evidence="19" id="KW-1185">Reference proteome</keyword>
<dbReference type="GO" id="GO:0005525">
    <property type="term" value="F:GTP binding"/>
    <property type="evidence" value="ECO:0007669"/>
    <property type="project" value="UniProtKB-KW"/>
</dbReference>
<dbReference type="CDD" id="cd06352">
    <property type="entry name" value="PBP1_NPR_GC-like"/>
    <property type="match status" value="1"/>
</dbReference>
<evidence type="ECO:0000256" key="14">
    <source>
        <dbReference type="RuleBase" id="RU000405"/>
    </source>
</evidence>
<keyword evidence="12 14" id="KW-0456">Lyase</keyword>
<evidence type="ECO:0000256" key="16">
    <source>
        <dbReference type="SAM" id="Phobius"/>
    </source>
</evidence>
<dbReference type="GO" id="GO:0035556">
    <property type="term" value="P:intracellular signal transduction"/>
    <property type="evidence" value="ECO:0007669"/>
    <property type="project" value="InterPro"/>
</dbReference>
<dbReference type="STRING" id="174720.A0A0N5C0T4"/>
<dbReference type="SMART" id="SM00044">
    <property type="entry name" value="CYCc"/>
    <property type="match status" value="1"/>
</dbReference>
<comment type="catalytic activity">
    <reaction evidence="1 15">
        <text>GTP = 3',5'-cyclic GMP + diphosphate</text>
        <dbReference type="Rhea" id="RHEA:13665"/>
        <dbReference type="ChEBI" id="CHEBI:33019"/>
        <dbReference type="ChEBI" id="CHEBI:37565"/>
        <dbReference type="ChEBI" id="CHEBI:57746"/>
        <dbReference type="EC" id="4.6.1.2"/>
    </reaction>
</comment>
<dbReference type="PANTHER" id="PTHR11920:SF375">
    <property type="entry name" value="RECEPTOR-TYPE GUANYLATE CYCLASE GCY-13"/>
    <property type="match status" value="1"/>
</dbReference>
<evidence type="ECO:0000256" key="7">
    <source>
        <dbReference type="ARBA" id="ARBA00022989"/>
    </source>
</evidence>
<evidence type="ECO:0000256" key="2">
    <source>
        <dbReference type="ARBA" id="ARBA00004479"/>
    </source>
</evidence>
<dbReference type="InterPro" id="IPR050401">
    <property type="entry name" value="Cyclic_nucleotide_synthase"/>
</dbReference>
<evidence type="ECO:0000256" key="1">
    <source>
        <dbReference type="ARBA" id="ARBA00001436"/>
    </source>
</evidence>
<dbReference type="Pfam" id="PF00069">
    <property type="entry name" value="Pkinase"/>
    <property type="match status" value="1"/>
</dbReference>
<keyword evidence="13 15" id="KW-0141">cGMP biosynthesis</keyword>
<dbReference type="InterPro" id="IPR000719">
    <property type="entry name" value="Prot_kinase_dom"/>
</dbReference>
<feature type="transmembrane region" description="Helical" evidence="16">
    <location>
        <begin position="494"/>
        <end position="519"/>
    </location>
</feature>
<dbReference type="EC" id="4.6.1.2" evidence="3 15"/>
<dbReference type="GO" id="GO:0004016">
    <property type="term" value="F:adenylate cyclase activity"/>
    <property type="evidence" value="ECO:0007669"/>
    <property type="project" value="TreeGrafter"/>
</dbReference>
<evidence type="ECO:0000256" key="5">
    <source>
        <dbReference type="ARBA" id="ARBA00022729"/>
    </source>
</evidence>
<dbReference type="GO" id="GO:0007168">
    <property type="term" value="P:receptor guanylyl cyclase signaling pathway"/>
    <property type="evidence" value="ECO:0007669"/>
    <property type="project" value="TreeGrafter"/>
</dbReference>
<keyword evidence="11" id="KW-0325">Glycoprotein</keyword>
<evidence type="ECO:0000256" key="8">
    <source>
        <dbReference type="ARBA" id="ARBA00023134"/>
    </source>
</evidence>
<dbReference type="SMART" id="SM00220">
    <property type="entry name" value="S_TKc"/>
    <property type="match status" value="1"/>
</dbReference>
<evidence type="ECO:0000259" key="18">
    <source>
        <dbReference type="PROSITE" id="PS50125"/>
    </source>
</evidence>
<evidence type="ECO:0000256" key="12">
    <source>
        <dbReference type="ARBA" id="ARBA00023239"/>
    </source>
</evidence>
<dbReference type="Pfam" id="PF00211">
    <property type="entry name" value="Guanylate_cyc"/>
    <property type="match status" value="1"/>
</dbReference>
<evidence type="ECO:0000256" key="13">
    <source>
        <dbReference type="ARBA" id="ARBA00023293"/>
    </source>
</evidence>
<dbReference type="InterPro" id="IPR001054">
    <property type="entry name" value="A/G_cyclase"/>
</dbReference>
<dbReference type="GO" id="GO:0005886">
    <property type="term" value="C:plasma membrane"/>
    <property type="evidence" value="ECO:0007669"/>
    <property type="project" value="TreeGrafter"/>
</dbReference>
<evidence type="ECO:0000313" key="19">
    <source>
        <dbReference type="Proteomes" id="UP000046392"/>
    </source>
</evidence>
<keyword evidence="8" id="KW-0342">GTP-binding</keyword>
<dbReference type="Proteomes" id="UP000046392">
    <property type="component" value="Unplaced"/>
</dbReference>
<evidence type="ECO:0000313" key="20">
    <source>
        <dbReference type="WBParaSite" id="SPAL_0001161100.1"/>
    </source>
</evidence>
<dbReference type="SUPFAM" id="SSF56112">
    <property type="entry name" value="Protein kinase-like (PK-like)"/>
    <property type="match status" value="1"/>
</dbReference>
<dbReference type="FunFam" id="3.30.70.1230:FF:000004">
    <property type="entry name" value="Guanylate cyclase"/>
    <property type="match status" value="1"/>
</dbReference>
<dbReference type="Gene3D" id="1.10.510.10">
    <property type="entry name" value="Transferase(Phosphotransferase) domain 1"/>
    <property type="match status" value="1"/>
</dbReference>
<protein>
    <recommendedName>
        <fullName evidence="3 15">Guanylate cyclase</fullName>
        <ecNumber evidence="3 15">4.6.1.2</ecNumber>
    </recommendedName>
</protein>
<dbReference type="GO" id="GO:0004383">
    <property type="term" value="F:guanylate cyclase activity"/>
    <property type="evidence" value="ECO:0007669"/>
    <property type="project" value="UniProtKB-EC"/>
</dbReference>
<dbReference type="InterPro" id="IPR018297">
    <property type="entry name" value="A/G_cyclase_CS"/>
</dbReference>
<dbReference type="WBParaSite" id="SPAL_0001161100.1">
    <property type="protein sequence ID" value="SPAL_0001161100.1"/>
    <property type="gene ID" value="SPAL_0001161100"/>
</dbReference>
<evidence type="ECO:0000256" key="11">
    <source>
        <dbReference type="ARBA" id="ARBA00023180"/>
    </source>
</evidence>
<evidence type="ECO:0000256" key="3">
    <source>
        <dbReference type="ARBA" id="ARBA00012202"/>
    </source>
</evidence>
<keyword evidence="7 16" id="KW-1133">Transmembrane helix</keyword>
<keyword evidence="10" id="KW-0675">Receptor</keyword>
<dbReference type="SUPFAM" id="SSF53822">
    <property type="entry name" value="Periplasmic binding protein-like I"/>
    <property type="match status" value="1"/>
</dbReference>
<comment type="subcellular location">
    <subcellularLocation>
        <location evidence="2">Membrane</location>
        <topology evidence="2">Single-pass type I membrane protein</topology>
    </subcellularLocation>
</comment>
<evidence type="ECO:0000259" key="17">
    <source>
        <dbReference type="PROSITE" id="PS50011"/>
    </source>
</evidence>
<comment type="similarity">
    <text evidence="14">Belongs to the adenylyl cyclase class-4/guanylyl cyclase family.</text>
</comment>
<evidence type="ECO:0000256" key="4">
    <source>
        <dbReference type="ARBA" id="ARBA00022692"/>
    </source>
</evidence>
<dbReference type="CDD" id="cd07302">
    <property type="entry name" value="CHD"/>
    <property type="match status" value="1"/>
</dbReference>
<organism evidence="19 20">
    <name type="scientific">Strongyloides papillosus</name>
    <name type="common">Intestinal threadworm</name>
    <dbReference type="NCBI Taxonomy" id="174720"/>
    <lineage>
        <taxon>Eukaryota</taxon>
        <taxon>Metazoa</taxon>
        <taxon>Ecdysozoa</taxon>
        <taxon>Nematoda</taxon>
        <taxon>Chromadorea</taxon>
        <taxon>Rhabditida</taxon>
        <taxon>Tylenchina</taxon>
        <taxon>Panagrolaimomorpha</taxon>
        <taxon>Strongyloidoidea</taxon>
        <taxon>Strongyloididae</taxon>
        <taxon>Strongyloides</taxon>
    </lineage>
</organism>
<dbReference type="InterPro" id="IPR028082">
    <property type="entry name" value="Peripla_BP_I"/>
</dbReference>
<proteinExistence type="inferred from homology"/>
<keyword evidence="4 16" id="KW-0812">Transmembrane</keyword>
<accession>A0A0N5C0T4</accession>
<dbReference type="GO" id="GO:0004672">
    <property type="term" value="F:protein kinase activity"/>
    <property type="evidence" value="ECO:0007669"/>
    <property type="project" value="InterPro"/>
</dbReference>
<evidence type="ECO:0000256" key="6">
    <source>
        <dbReference type="ARBA" id="ARBA00022741"/>
    </source>
</evidence>
<dbReference type="GO" id="GO:0001653">
    <property type="term" value="F:peptide receptor activity"/>
    <property type="evidence" value="ECO:0007669"/>
    <property type="project" value="TreeGrafter"/>
</dbReference>
<evidence type="ECO:0000256" key="9">
    <source>
        <dbReference type="ARBA" id="ARBA00023136"/>
    </source>
</evidence>
<dbReference type="InterPro" id="IPR029787">
    <property type="entry name" value="Nucleotide_cyclase"/>
</dbReference>
<dbReference type="GO" id="GO:0005524">
    <property type="term" value="F:ATP binding"/>
    <property type="evidence" value="ECO:0007669"/>
    <property type="project" value="InterPro"/>
</dbReference>
<dbReference type="PROSITE" id="PS50125">
    <property type="entry name" value="GUANYLATE_CYCLASE_2"/>
    <property type="match status" value="1"/>
</dbReference>
<evidence type="ECO:0000256" key="10">
    <source>
        <dbReference type="ARBA" id="ARBA00023170"/>
    </source>
</evidence>
<dbReference type="PROSITE" id="PS50011">
    <property type="entry name" value="PROTEIN_KINASE_DOM"/>
    <property type="match status" value="1"/>
</dbReference>
<dbReference type="InterPro" id="IPR001828">
    <property type="entry name" value="ANF_lig-bd_rcpt"/>
</dbReference>
<feature type="domain" description="Guanylate cyclase" evidence="18">
    <location>
        <begin position="913"/>
        <end position="1043"/>
    </location>
</feature>
<evidence type="ECO:0000256" key="15">
    <source>
        <dbReference type="RuleBase" id="RU003431"/>
    </source>
</evidence>
<keyword evidence="9 16" id="KW-0472">Membrane</keyword>
<dbReference type="InterPro" id="IPR011009">
    <property type="entry name" value="Kinase-like_dom_sf"/>
</dbReference>